<name>K9U4D7_CHRTP</name>
<protein>
    <recommendedName>
        <fullName evidence="1">TubC N-terminal docking domain-containing protein</fullName>
    </recommendedName>
</protein>
<dbReference type="Proteomes" id="UP000010384">
    <property type="component" value="Chromosome"/>
</dbReference>
<dbReference type="Gene3D" id="1.10.10.1830">
    <property type="entry name" value="Non-ribosomal peptide synthase, adenylation domain"/>
    <property type="match status" value="1"/>
</dbReference>
<organism evidence="2 3">
    <name type="scientific">Chroococcidiopsis thermalis (strain PCC 7203)</name>
    <dbReference type="NCBI Taxonomy" id="251229"/>
    <lineage>
        <taxon>Bacteria</taxon>
        <taxon>Bacillati</taxon>
        <taxon>Cyanobacteriota</taxon>
        <taxon>Cyanophyceae</taxon>
        <taxon>Chroococcidiopsidales</taxon>
        <taxon>Chroococcidiopsidaceae</taxon>
        <taxon>Chroococcidiopsis</taxon>
    </lineage>
</organism>
<dbReference type="EMBL" id="CP003597">
    <property type="protein sequence ID" value="AFY89114.1"/>
    <property type="molecule type" value="Genomic_DNA"/>
</dbReference>
<dbReference type="AlphaFoldDB" id="K9U4D7"/>
<sequence length="72" mass="8076">MNIDEFLSYCRSLDIKIWLDGARLCYSAPTERFLTTLRLLLGCLGGIFSAKMSAISLVKKKVILLVGDLENH</sequence>
<dbReference type="InterPro" id="IPR041464">
    <property type="entry name" value="TubC_N"/>
</dbReference>
<keyword evidence="3" id="KW-1185">Reference proteome</keyword>
<dbReference type="RefSeq" id="WP_015155658.1">
    <property type="nucleotide sequence ID" value="NC_019695.1"/>
</dbReference>
<accession>K9U4D7</accession>
<evidence type="ECO:0000259" key="1">
    <source>
        <dbReference type="Pfam" id="PF18563"/>
    </source>
</evidence>
<dbReference type="HOGENOM" id="CLU_2715081_0_0_3"/>
<dbReference type="InParanoid" id="K9U4D7"/>
<dbReference type="InterPro" id="IPR044894">
    <property type="entry name" value="TubC_N_sf"/>
</dbReference>
<reference evidence="2 3" key="1">
    <citation type="submission" date="2012-06" db="EMBL/GenBank/DDBJ databases">
        <title>Finished chromosome of genome of Chroococcidiopsis thermalis PCC 7203.</title>
        <authorList>
            <consortium name="US DOE Joint Genome Institute"/>
            <person name="Gugger M."/>
            <person name="Coursin T."/>
            <person name="Rippka R."/>
            <person name="Tandeau De Marsac N."/>
            <person name="Huntemann M."/>
            <person name="Wei C.-L."/>
            <person name="Han J."/>
            <person name="Detter J.C."/>
            <person name="Han C."/>
            <person name="Tapia R."/>
            <person name="Davenport K."/>
            <person name="Daligault H."/>
            <person name="Erkkila T."/>
            <person name="Gu W."/>
            <person name="Munk A.C.C."/>
            <person name="Teshima H."/>
            <person name="Xu Y."/>
            <person name="Chain P."/>
            <person name="Chen A."/>
            <person name="Krypides N."/>
            <person name="Mavromatis K."/>
            <person name="Markowitz V."/>
            <person name="Szeto E."/>
            <person name="Ivanova N."/>
            <person name="Mikhailova N."/>
            <person name="Ovchinnikova G."/>
            <person name="Pagani I."/>
            <person name="Pati A."/>
            <person name="Goodwin L."/>
            <person name="Peters L."/>
            <person name="Pitluck S."/>
            <person name="Woyke T."/>
            <person name="Kerfeld C."/>
        </authorList>
    </citation>
    <scope>NUCLEOTIDE SEQUENCE [LARGE SCALE GENOMIC DNA]</scope>
    <source>
        <strain evidence="2 3">PCC 7203</strain>
    </source>
</reference>
<evidence type="ECO:0000313" key="3">
    <source>
        <dbReference type="Proteomes" id="UP000010384"/>
    </source>
</evidence>
<dbReference type="Pfam" id="PF18563">
    <property type="entry name" value="TubC_N"/>
    <property type="match status" value="1"/>
</dbReference>
<dbReference type="KEGG" id="cthe:Chro_3672"/>
<gene>
    <name evidence="2" type="ORF">Chro_3672</name>
</gene>
<evidence type="ECO:0000313" key="2">
    <source>
        <dbReference type="EMBL" id="AFY89114.1"/>
    </source>
</evidence>
<proteinExistence type="predicted"/>
<feature type="domain" description="TubC N-terminal docking" evidence="1">
    <location>
        <begin position="3"/>
        <end position="35"/>
    </location>
</feature>